<dbReference type="CDD" id="cd00038">
    <property type="entry name" value="CAP_ED"/>
    <property type="match status" value="1"/>
</dbReference>
<reference evidence="2" key="1">
    <citation type="submission" date="2022-10" db="EMBL/GenBank/DDBJ databases">
        <authorList>
            <person name="Kim H.S."/>
            <person name="Kim J.-S."/>
            <person name="Suh M.K."/>
            <person name="Eom M.K."/>
            <person name="Lee J.-S."/>
        </authorList>
    </citation>
    <scope>NUCLEOTIDE SEQUENCE</scope>
    <source>
        <strain evidence="2">LIP-5</strain>
    </source>
</reference>
<dbReference type="InterPro" id="IPR018490">
    <property type="entry name" value="cNMP-bd_dom_sf"/>
</dbReference>
<proteinExistence type="predicted"/>
<dbReference type="EMBL" id="JAOTPL010000030">
    <property type="protein sequence ID" value="MCU7695463.1"/>
    <property type="molecule type" value="Genomic_DNA"/>
</dbReference>
<evidence type="ECO:0000313" key="3">
    <source>
        <dbReference type="Proteomes" id="UP001209317"/>
    </source>
</evidence>
<evidence type="ECO:0000259" key="1">
    <source>
        <dbReference type="Pfam" id="PF00027"/>
    </source>
</evidence>
<dbReference type="AlphaFoldDB" id="A0AAE3IP07"/>
<protein>
    <submittedName>
        <fullName evidence="2">Crp/Fnr family transcriptional regulator</fullName>
    </submittedName>
</protein>
<dbReference type="InterPro" id="IPR014710">
    <property type="entry name" value="RmlC-like_jellyroll"/>
</dbReference>
<comment type="caution">
    <text evidence="2">The sequence shown here is derived from an EMBL/GenBank/DDBJ whole genome shotgun (WGS) entry which is preliminary data.</text>
</comment>
<name>A0AAE3IP07_9BACT</name>
<gene>
    <name evidence="2" type="ORF">OD355_13135</name>
</gene>
<dbReference type="Proteomes" id="UP001209317">
    <property type="component" value="Unassembled WGS sequence"/>
</dbReference>
<dbReference type="Gene3D" id="2.60.120.10">
    <property type="entry name" value="Jelly Rolls"/>
    <property type="match status" value="1"/>
</dbReference>
<dbReference type="RefSeq" id="WP_263038950.1">
    <property type="nucleotide sequence ID" value="NZ_JAOTPL010000030.1"/>
</dbReference>
<feature type="domain" description="Cyclic nucleotide-binding" evidence="1">
    <location>
        <begin position="29"/>
        <end position="115"/>
    </location>
</feature>
<sequence>MDMFIKFIRESVFLTDEEACLIRSKLQIRKYKKGTVLFKKGEVCDKVRFINSGISRTFSIEDGEEITIVFESSTDILIDLYSASNNTPATLNGQALSDLECIECLYEDWLKLYEQIPRLERFGRLMTEKFFFQMLELREDEKKPLKRRYMELLQHNNELLLQVSQKHIASFLRVQPESLSRIKKEIFKNTVNNKKSTPC</sequence>
<dbReference type="InterPro" id="IPR000595">
    <property type="entry name" value="cNMP-bd_dom"/>
</dbReference>
<accession>A0AAE3IP07</accession>
<organism evidence="2 3">
    <name type="scientific">Haoranjiania flava</name>
    <dbReference type="NCBI Taxonomy" id="1856322"/>
    <lineage>
        <taxon>Bacteria</taxon>
        <taxon>Pseudomonadati</taxon>
        <taxon>Bacteroidota</taxon>
        <taxon>Chitinophagia</taxon>
        <taxon>Chitinophagales</taxon>
        <taxon>Chitinophagaceae</taxon>
        <taxon>Haoranjiania</taxon>
    </lineage>
</organism>
<evidence type="ECO:0000313" key="2">
    <source>
        <dbReference type="EMBL" id="MCU7695463.1"/>
    </source>
</evidence>
<dbReference type="SUPFAM" id="SSF51206">
    <property type="entry name" value="cAMP-binding domain-like"/>
    <property type="match status" value="1"/>
</dbReference>
<dbReference type="Pfam" id="PF00027">
    <property type="entry name" value="cNMP_binding"/>
    <property type="match status" value="1"/>
</dbReference>
<keyword evidence="3" id="KW-1185">Reference proteome</keyword>